<evidence type="ECO:0000259" key="1">
    <source>
        <dbReference type="Pfam" id="PF13449"/>
    </source>
</evidence>
<evidence type="ECO:0000313" key="2">
    <source>
        <dbReference type="EMBL" id="GFE49268.1"/>
    </source>
</evidence>
<dbReference type="Proteomes" id="UP000436522">
    <property type="component" value="Unassembled WGS sequence"/>
</dbReference>
<proteinExistence type="predicted"/>
<organism evidence="2 3">
    <name type="scientific">Roseobacter cerasinus</name>
    <dbReference type="NCBI Taxonomy" id="2602289"/>
    <lineage>
        <taxon>Bacteria</taxon>
        <taxon>Pseudomonadati</taxon>
        <taxon>Pseudomonadota</taxon>
        <taxon>Alphaproteobacteria</taxon>
        <taxon>Rhodobacterales</taxon>
        <taxon>Roseobacteraceae</taxon>
        <taxon>Roseobacter</taxon>
    </lineage>
</organism>
<dbReference type="InterPro" id="IPR027372">
    <property type="entry name" value="Phytase-like_dom"/>
</dbReference>
<feature type="domain" description="Phytase-like" evidence="1">
    <location>
        <begin position="52"/>
        <end position="291"/>
    </location>
</feature>
<dbReference type="Pfam" id="PF13449">
    <property type="entry name" value="Phytase-like"/>
    <property type="match status" value="1"/>
</dbReference>
<reference evidence="2 3" key="1">
    <citation type="submission" date="2019-12" db="EMBL/GenBank/DDBJ databases">
        <title>Roseobacter cerasinus sp. nov., isolated from seawater around aquaculture.</title>
        <authorList>
            <person name="Muramatsu S."/>
            <person name="Takabe Y."/>
            <person name="Mori K."/>
            <person name="Takaichi S."/>
            <person name="Hanada S."/>
        </authorList>
    </citation>
    <scope>NUCLEOTIDE SEQUENCE [LARGE SCALE GENOMIC DNA]</scope>
    <source>
        <strain evidence="2 3">AI77</strain>
    </source>
</reference>
<comment type="caution">
    <text evidence="2">The sequence shown here is derived from an EMBL/GenBank/DDBJ whole genome shotgun (WGS) entry which is preliminary data.</text>
</comment>
<dbReference type="InterPro" id="IPR014567">
    <property type="entry name" value="UCP031900"/>
</dbReference>
<dbReference type="OrthoDB" id="9798693at2"/>
<dbReference type="PIRSF" id="PIRSF031900">
    <property type="entry name" value="UCP031900"/>
    <property type="match status" value="1"/>
</dbReference>
<dbReference type="AlphaFoldDB" id="A0A640VLE9"/>
<accession>A0A640VLE9</accession>
<dbReference type="InterPro" id="IPR011042">
    <property type="entry name" value="6-blade_b-propeller_TolB-like"/>
</dbReference>
<dbReference type="RefSeq" id="WP_159975149.1">
    <property type="nucleotide sequence ID" value="NZ_BLIV01000002.1"/>
</dbReference>
<gene>
    <name evidence="2" type="ORF">So717_10210</name>
</gene>
<dbReference type="EMBL" id="BLIV01000002">
    <property type="protein sequence ID" value="GFE49268.1"/>
    <property type="molecule type" value="Genomic_DNA"/>
</dbReference>
<evidence type="ECO:0000313" key="3">
    <source>
        <dbReference type="Proteomes" id="UP000436522"/>
    </source>
</evidence>
<keyword evidence="3" id="KW-1185">Reference proteome</keyword>
<sequence length="306" mass="34031">MRPSLAIALIALIGLPPVLVYLFPLPAPLAVPVKDQPAQHLSTYRWHHDAHWFGGFSGIELATDGVGFHAITDRGHLVEGTLRRSGDQITGATIAKDRPLTDDKGTAMDFPNADSEGLARDSEGRLFVSFEANHRIMSYDDGAVAAGWPGYTLAWRALHFNRGLEALAVNADGTVFTLPEGILRGASEALIYRRVADGDWTQPFTLPVDRNFFPVGADFGPDGRFYLLEREFRWFGFRSRVRAMTLAEDAVEDIELLMETPHRTYGNLEGLAVWVDRDGQTRLTMISDDNFLPVMRTEIVEYVLAN</sequence>
<dbReference type="Gene3D" id="2.120.10.30">
    <property type="entry name" value="TolB, C-terminal domain"/>
    <property type="match status" value="1"/>
</dbReference>
<dbReference type="SUPFAM" id="SSF63829">
    <property type="entry name" value="Calcium-dependent phosphotriesterase"/>
    <property type="match status" value="1"/>
</dbReference>
<protein>
    <recommendedName>
        <fullName evidence="1">Phytase-like domain-containing protein</fullName>
    </recommendedName>
</protein>
<name>A0A640VLE9_9RHOB</name>